<feature type="compositionally biased region" description="Low complexity" evidence="1">
    <location>
        <begin position="231"/>
        <end position="241"/>
    </location>
</feature>
<proteinExistence type="predicted"/>
<dbReference type="EMBL" id="PGOL01001190">
    <property type="protein sequence ID" value="PKI60096.1"/>
    <property type="molecule type" value="Genomic_DNA"/>
</dbReference>
<sequence length="302" mass="33345">MRTPKCNAAWECPPSRGRVMDAREKESPLPVYDPKVEGRIGSRDRRLERWTQCESSPKWSGSTRITLKCKNITRLRSAGLGRVGRRNWAAARIRAGPNKAAAGQRPNWAARLGWADDANWAAGGVLVQPGRPDYKKKKKRKVVRKRGYPSGRVAGCGGLRLPRRVPGDPLEEVFGYRSNSEPSPKNCKIFPDPDRFNPGEAQIDHGEASAVSRTVTGVHSSPYRGVQGREPPSAVSSPSFPAIPTARQLTGLDPFILLRRPSASPFGPTRPVRPNALPSDFSFGRVRSELIRPDSLGDFFYL</sequence>
<dbReference type="Proteomes" id="UP000233551">
    <property type="component" value="Unassembled WGS sequence"/>
</dbReference>
<evidence type="ECO:0000313" key="3">
    <source>
        <dbReference type="Proteomes" id="UP000233551"/>
    </source>
</evidence>
<reference evidence="2 3" key="1">
    <citation type="submission" date="2017-11" db="EMBL/GenBank/DDBJ databases">
        <title>De-novo sequencing of pomegranate (Punica granatum L.) genome.</title>
        <authorList>
            <person name="Akparov Z."/>
            <person name="Amiraslanov A."/>
            <person name="Hajiyeva S."/>
            <person name="Abbasov M."/>
            <person name="Kaur K."/>
            <person name="Hamwieh A."/>
            <person name="Solovyev V."/>
            <person name="Salamov A."/>
            <person name="Braich B."/>
            <person name="Kosarev P."/>
            <person name="Mahmoud A."/>
            <person name="Hajiyev E."/>
            <person name="Babayeva S."/>
            <person name="Izzatullayeva V."/>
            <person name="Mammadov A."/>
            <person name="Mammadov A."/>
            <person name="Sharifova S."/>
            <person name="Ojaghi J."/>
            <person name="Eynullazada K."/>
            <person name="Bayramov B."/>
            <person name="Abdulazimova A."/>
            <person name="Shahmuradov I."/>
        </authorList>
    </citation>
    <scope>NUCLEOTIDE SEQUENCE [LARGE SCALE GENOMIC DNA]</scope>
    <source>
        <strain evidence="3">cv. AG2017</strain>
        <tissue evidence="2">Leaf</tissue>
    </source>
</reference>
<accession>A0A2I0JXA1</accession>
<keyword evidence="3" id="KW-1185">Reference proteome</keyword>
<feature type="region of interest" description="Disordered" evidence="1">
    <location>
        <begin position="221"/>
        <end position="241"/>
    </location>
</feature>
<organism evidence="2 3">
    <name type="scientific">Punica granatum</name>
    <name type="common">Pomegranate</name>
    <dbReference type="NCBI Taxonomy" id="22663"/>
    <lineage>
        <taxon>Eukaryota</taxon>
        <taxon>Viridiplantae</taxon>
        <taxon>Streptophyta</taxon>
        <taxon>Embryophyta</taxon>
        <taxon>Tracheophyta</taxon>
        <taxon>Spermatophyta</taxon>
        <taxon>Magnoliopsida</taxon>
        <taxon>eudicotyledons</taxon>
        <taxon>Gunneridae</taxon>
        <taxon>Pentapetalae</taxon>
        <taxon>rosids</taxon>
        <taxon>malvids</taxon>
        <taxon>Myrtales</taxon>
        <taxon>Lythraceae</taxon>
        <taxon>Punica</taxon>
    </lineage>
</organism>
<gene>
    <name evidence="2" type="ORF">CRG98_019504</name>
</gene>
<evidence type="ECO:0000313" key="2">
    <source>
        <dbReference type="EMBL" id="PKI60096.1"/>
    </source>
</evidence>
<protein>
    <submittedName>
        <fullName evidence="2">Uncharacterized protein</fullName>
    </submittedName>
</protein>
<comment type="caution">
    <text evidence="2">The sequence shown here is derived from an EMBL/GenBank/DDBJ whole genome shotgun (WGS) entry which is preliminary data.</text>
</comment>
<name>A0A2I0JXA1_PUNGR</name>
<evidence type="ECO:0000256" key="1">
    <source>
        <dbReference type="SAM" id="MobiDB-lite"/>
    </source>
</evidence>
<dbReference type="AlphaFoldDB" id="A0A2I0JXA1"/>